<sequence>MNSRRSPGTRPPRVPPAPAGAGAVRGPPAAHGGGHGPRLRWLPGPRCGLVLRAALVALVALAGVALGRELPGRRLQSGFGDGKLLAMMKAAMPDLQGAAAARPVIGAVPPPAGGAQPQQVPYGPGGSASASAAAVAASNTFPRDDVALAAAKALASGTGGINVVSTSPIALSNPVDIYGGNYNARANAAGAAGRR</sequence>
<keyword evidence="2" id="KW-1133">Transmembrane helix</keyword>
<accession>A0A835XRG5</accession>
<feature type="compositionally biased region" description="Pro residues" evidence="1">
    <location>
        <begin position="9"/>
        <end position="18"/>
    </location>
</feature>
<evidence type="ECO:0000256" key="2">
    <source>
        <dbReference type="SAM" id="Phobius"/>
    </source>
</evidence>
<evidence type="ECO:0000313" key="3">
    <source>
        <dbReference type="EMBL" id="KAG2488257.1"/>
    </source>
</evidence>
<proteinExistence type="predicted"/>
<keyword evidence="2" id="KW-0812">Transmembrane</keyword>
<dbReference type="AlphaFoldDB" id="A0A835XRG5"/>
<evidence type="ECO:0000256" key="1">
    <source>
        <dbReference type="SAM" id="MobiDB-lite"/>
    </source>
</evidence>
<feature type="compositionally biased region" description="Low complexity" evidence="1">
    <location>
        <begin position="19"/>
        <end position="30"/>
    </location>
</feature>
<keyword evidence="2" id="KW-0472">Membrane</keyword>
<name>A0A835XRG5_9CHLO</name>
<gene>
    <name evidence="3" type="ORF">HYH03_013108</name>
</gene>
<feature type="region of interest" description="Disordered" evidence="1">
    <location>
        <begin position="1"/>
        <end position="37"/>
    </location>
</feature>
<feature type="transmembrane region" description="Helical" evidence="2">
    <location>
        <begin position="49"/>
        <end position="67"/>
    </location>
</feature>
<comment type="caution">
    <text evidence="3">The sequence shown here is derived from an EMBL/GenBank/DDBJ whole genome shotgun (WGS) entry which is preliminary data.</text>
</comment>
<dbReference type="Proteomes" id="UP000612055">
    <property type="component" value="Unassembled WGS sequence"/>
</dbReference>
<evidence type="ECO:0000313" key="4">
    <source>
        <dbReference type="Proteomes" id="UP000612055"/>
    </source>
</evidence>
<protein>
    <submittedName>
        <fullName evidence="3">Uncharacterized protein</fullName>
    </submittedName>
</protein>
<dbReference type="EMBL" id="JAEHOE010000085">
    <property type="protein sequence ID" value="KAG2488257.1"/>
    <property type="molecule type" value="Genomic_DNA"/>
</dbReference>
<organism evidence="3 4">
    <name type="scientific">Edaphochlamys debaryana</name>
    <dbReference type="NCBI Taxonomy" id="47281"/>
    <lineage>
        <taxon>Eukaryota</taxon>
        <taxon>Viridiplantae</taxon>
        <taxon>Chlorophyta</taxon>
        <taxon>core chlorophytes</taxon>
        <taxon>Chlorophyceae</taxon>
        <taxon>CS clade</taxon>
        <taxon>Chlamydomonadales</taxon>
        <taxon>Chlamydomonadales incertae sedis</taxon>
        <taxon>Edaphochlamys</taxon>
    </lineage>
</organism>
<reference evidence="3" key="1">
    <citation type="journal article" date="2020" name="bioRxiv">
        <title>Comparative genomics of Chlamydomonas.</title>
        <authorList>
            <person name="Craig R.J."/>
            <person name="Hasan A.R."/>
            <person name="Ness R.W."/>
            <person name="Keightley P.D."/>
        </authorList>
    </citation>
    <scope>NUCLEOTIDE SEQUENCE</scope>
    <source>
        <strain evidence="3">CCAP 11/70</strain>
    </source>
</reference>
<keyword evidence="4" id="KW-1185">Reference proteome</keyword>